<dbReference type="GO" id="GO:0004519">
    <property type="term" value="F:endonuclease activity"/>
    <property type="evidence" value="ECO:0007669"/>
    <property type="project" value="UniProtKB-KW"/>
</dbReference>
<protein>
    <submittedName>
        <fullName evidence="2">Ligase-associated DNA damage response endonuclease PdeM</fullName>
        <ecNumber evidence="2">3.1.-.-</ecNumber>
    </submittedName>
</protein>
<evidence type="ECO:0000313" key="3">
    <source>
        <dbReference type="Proteomes" id="UP000321248"/>
    </source>
</evidence>
<dbReference type="InterPro" id="IPR024173">
    <property type="entry name" value="Pesterase_MJ0037-like"/>
</dbReference>
<dbReference type="Pfam" id="PF00149">
    <property type="entry name" value="Metallophos"/>
    <property type="match status" value="1"/>
</dbReference>
<organism evidence="2 3">
    <name type="scientific">Alkalisalibacterium limincola</name>
    <dbReference type="NCBI Taxonomy" id="2699169"/>
    <lineage>
        <taxon>Bacteria</taxon>
        <taxon>Pseudomonadati</taxon>
        <taxon>Pseudomonadota</taxon>
        <taxon>Gammaproteobacteria</taxon>
        <taxon>Lysobacterales</taxon>
        <taxon>Lysobacteraceae</taxon>
        <taxon>Alkalisalibacterium</taxon>
    </lineage>
</organism>
<dbReference type="SUPFAM" id="SSF56300">
    <property type="entry name" value="Metallo-dependent phosphatases"/>
    <property type="match status" value="1"/>
</dbReference>
<dbReference type="PANTHER" id="PTHR39323:SF1">
    <property type="entry name" value="BLR1149 PROTEIN"/>
    <property type="match status" value="1"/>
</dbReference>
<dbReference type="GO" id="GO:0016787">
    <property type="term" value="F:hydrolase activity"/>
    <property type="evidence" value="ECO:0007669"/>
    <property type="project" value="UniProtKB-KW"/>
</dbReference>
<dbReference type="EC" id="3.1.-.-" evidence="2"/>
<dbReference type="AlphaFoldDB" id="A0A5C8KL53"/>
<dbReference type="PANTHER" id="PTHR39323">
    <property type="entry name" value="BLR1149 PROTEIN"/>
    <property type="match status" value="1"/>
</dbReference>
<dbReference type="InterPro" id="IPR004843">
    <property type="entry name" value="Calcineurin-like_PHP"/>
</dbReference>
<dbReference type="EMBL" id="VRTS01000007">
    <property type="protein sequence ID" value="TXK61067.1"/>
    <property type="molecule type" value="Genomic_DNA"/>
</dbReference>
<evidence type="ECO:0000313" key="2">
    <source>
        <dbReference type="EMBL" id="TXK61067.1"/>
    </source>
</evidence>
<name>A0A5C8KL53_9GAMM</name>
<keyword evidence="2" id="KW-0255">Endonuclease</keyword>
<dbReference type="GO" id="GO:0016874">
    <property type="term" value="F:ligase activity"/>
    <property type="evidence" value="ECO:0007669"/>
    <property type="project" value="UniProtKB-KW"/>
</dbReference>
<dbReference type="OrthoDB" id="9795838at2"/>
<dbReference type="InterPro" id="IPR029052">
    <property type="entry name" value="Metallo-depent_PP-like"/>
</dbReference>
<sequence length="222" mass="23983">MSQPLSIVVAGWPMQAWGQRALFWPEVGMLVIADLHLGKGDVFRRGGIPLPGGGTAGDLQRLGQLVEATAARRLMILGDVLHGALNREAPWLSTWDSWRARHATLSVEAVLGNHDRALDAERLGLHVHGEEHRQADLVFRHEPVASAEGHVLAGHVHPVRRVRAVGLSARLPVFWLSPDCSVLPAFSAFTGGFEVRPRPGDRLLACTGKTVIALPVAGRSNS</sequence>
<keyword evidence="2" id="KW-0436">Ligase</keyword>
<dbReference type="NCBIfam" id="TIGR04123">
    <property type="entry name" value="P_estr_lig_assc"/>
    <property type="match status" value="1"/>
</dbReference>
<accession>A0A5C8KL53</accession>
<reference evidence="2 3" key="1">
    <citation type="submission" date="2019-08" db="EMBL/GenBank/DDBJ databases">
        <authorList>
            <person name="Karlyshev A.V."/>
        </authorList>
    </citation>
    <scope>NUCLEOTIDE SEQUENCE [LARGE SCALE GENOMIC DNA]</scope>
    <source>
        <strain evidence="2 3">Alg18-2.2</strain>
    </source>
</reference>
<keyword evidence="3" id="KW-1185">Reference proteome</keyword>
<dbReference type="Proteomes" id="UP000321248">
    <property type="component" value="Unassembled WGS sequence"/>
</dbReference>
<feature type="domain" description="Calcineurin-like phosphoesterase" evidence="1">
    <location>
        <begin position="30"/>
        <end position="155"/>
    </location>
</feature>
<comment type="caution">
    <text evidence="2">The sequence shown here is derived from an EMBL/GenBank/DDBJ whole genome shotgun (WGS) entry which is preliminary data.</text>
</comment>
<evidence type="ECO:0000259" key="1">
    <source>
        <dbReference type="Pfam" id="PF00149"/>
    </source>
</evidence>
<keyword evidence="2" id="KW-0540">Nuclease</keyword>
<proteinExistence type="predicted"/>
<dbReference type="InterPro" id="IPR026336">
    <property type="entry name" value="PdeM-like"/>
</dbReference>
<dbReference type="PIRSF" id="PIRSF000887">
    <property type="entry name" value="Pesterase_MJ0037"/>
    <property type="match status" value="1"/>
</dbReference>
<gene>
    <name evidence="2" type="primary">pdeM</name>
    <name evidence="2" type="ORF">FU658_10915</name>
</gene>
<keyword evidence="2" id="KW-0378">Hydrolase</keyword>